<dbReference type="HOGENOM" id="CLU_017028_7_5_9"/>
<organism evidence="7 8">
    <name type="scientific">Blautia hydrogenotrophica (strain DSM 10507 / JCM 14656 / S5a33)</name>
    <name type="common">Ruminococcus hydrogenotrophicus</name>
    <dbReference type="NCBI Taxonomy" id="476272"/>
    <lineage>
        <taxon>Bacteria</taxon>
        <taxon>Bacillati</taxon>
        <taxon>Bacillota</taxon>
        <taxon>Clostridia</taxon>
        <taxon>Lachnospirales</taxon>
        <taxon>Lachnospiraceae</taxon>
        <taxon>Blautia</taxon>
    </lineage>
</organism>
<dbReference type="Pfam" id="PF00496">
    <property type="entry name" value="SBP_bac_5"/>
    <property type="match status" value="1"/>
</dbReference>
<dbReference type="GO" id="GO:0043190">
    <property type="term" value="C:ATP-binding cassette (ABC) transporter complex"/>
    <property type="evidence" value="ECO:0007669"/>
    <property type="project" value="InterPro"/>
</dbReference>
<evidence type="ECO:0000256" key="3">
    <source>
        <dbReference type="ARBA" id="ARBA00022448"/>
    </source>
</evidence>
<dbReference type="eggNOG" id="COG0747">
    <property type="taxonomic scope" value="Bacteria"/>
</dbReference>
<protein>
    <recommendedName>
        <fullName evidence="6">Solute-binding protein family 5 domain-containing protein</fullName>
    </recommendedName>
</protein>
<evidence type="ECO:0000313" key="7">
    <source>
        <dbReference type="EMBL" id="EEG50586.1"/>
    </source>
</evidence>
<dbReference type="InterPro" id="IPR039424">
    <property type="entry name" value="SBP_5"/>
</dbReference>
<dbReference type="InterPro" id="IPR023765">
    <property type="entry name" value="SBP_5_CS"/>
</dbReference>
<proteinExistence type="inferred from homology"/>
<feature type="domain" description="Solute-binding protein family 5" evidence="6">
    <location>
        <begin position="83"/>
        <end position="446"/>
    </location>
</feature>
<evidence type="ECO:0000256" key="5">
    <source>
        <dbReference type="SAM" id="SignalP"/>
    </source>
</evidence>
<dbReference type="AlphaFoldDB" id="C0CHZ8"/>
<reference evidence="7 8" key="1">
    <citation type="submission" date="2009-01" db="EMBL/GenBank/DDBJ databases">
        <authorList>
            <person name="Fulton L."/>
            <person name="Clifton S."/>
            <person name="Fulton B."/>
            <person name="Xu J."/>
            <person name="Minx P."/>
            <person name="Pepin K.H."/>
            <person name="Johnson M."/>
            <person name="Bhonagiri V."/>
            <person name="Nash W.E."/>
            <person name="Mardis E.R."/>
            <person name="Wilson R.K."/>
        </authorList>
    </citation>
    <scope>NUCLEOTIDE SEQUENCE [LARGE SCALE GENOMIC DNA]</scope>
    <source>
        <strain evidence="8">DSM 10507 / JCM 14656 / S5a33</strain>
    </source>
</reference>
<dbReference type="PANTHER" id="PTHR30290">
    <property type="entry name" value="PERIPLASMIC BINDING COMPONENT OF ABC TRANSPORTER"/>
    <property type="match status" value="1"/>
</dbReference>
<dbReference type="SUPFAM" id="SSF53850">
    <property type="entry name" value="Periplasmic binding protein-like II"/>
    <property type="match status" value="1"/>
</dbReference>
<dbReference type="InterPro" id="IPR030678">
    <property type="entry name" value="Peptide/Ni-bd"/>
</dbReference>
<reference evidence="7 8" key="2">
    <citation type="submission" date="2009-02" db="EMBL/GenBank/DDBJ databases">
        <title>Draft genome sequence of Blautia hydrogenotrophica DSM 10507 (Ruminococcus hydrogenotrophicus DSM 10507).</title>
        <authorList>
            <person name="Sudarsanam P."/>
            <person name="Ley R."/>
            <person name="Guruge J."/>
            <person name="Turnbaugh P.J."/>
            <person name="Mahowald M."/>
            <person name="Liep D."/>
            <person name="Gordon J."/>
        </authorList>
    </citation>
    <scope>NUCLEOTIDE SEQUENCE [LARGE SCALE GENOMIC DNA]</scope>
    <source>
        <strain evidence="8">DSM 10507 / JCM 14656 / S5a33</strain>
    </source>
</reference>
<dbReference type="PROSITE" id="PS51257">
    <property type="entry name" value="PROKAR_LIPOPROTEIN"/>
    <property type="match status" value="1"/>
</dbReference>
<dbReference type="Gene3D" id="3.40.190.10">
    <property type="entry name" value="Periplasmic binding protein-like II"/>
    <property type="match status" value="1"/>
</dbReference>
<dbReference type="PANTHER" id="PTHR30290:SF10">
    <property type="entry name" value="PERIPLASMIC OLIGOPEPTIDE-BINDING PROTEIN-RELATED"/>
    <property type="match status" value="1"/>
</dbReference>
<name>C0CHZ8_BLAHS</name>
<dbReference type="PIRSF" id="PIRSF002741">
    <property type="entry name" value="MppA"/>
    <property type="match status" value="1"/>
</dbReference>
<evidence type="ECO:0000259" key="6">
    <source>
        <dbReference type="Pfam" id="PF00496"/>
    </source>
</evidence>
<dbReference type="GO" id="GO:0016151">
    <property type="term" value="F:nickel cation binding"/>
    <property type="evidence" value="ECO:0007669"/>
    <property type="project" value="InterPro"/>
</dbReference>
<dbReference type="EMBL" id="ACBZ01000017">
    <property type="protein sequence ID" value="EEG50586.1"/>
    <property type="molecule type" value="Genomic_DNA"/>
</dbReference>
<sequence>MKKRIVQLFLTLTVVGATLLTAGCGKKEQTAAQGDSDGQKVITALVSSDLKPEEADTISGINEDFRLFEMVFDPLVRYGEGGEIEPALAESWEISEDGKSYTFHLRKDVKFSDGTKFNADNVIFNASRWDEKQTFSAKLLDVKKVDDYTVTFEFDQVAYPCLIEFTYPRPYRMLGENGVDEEGNFKEMIGTGQWMIESYKTNQEVVLVPNPNYYADAPKVDKVVLKLVDDGQARTMALQSGEVDICLADLPTESWPVIEQDENLEEFEAHATQTYYLILNYENEFLKDEKVRQALNYGIDKNGLVNDLLDGDGTPAKGLFPDNTPYVTDENSPGYTYEPEKAKELLKEAGYEDTDGDGIVEKGGKKLSLRLVFQTEEYANWKTICEYLQSEYEKIGVEIELNQMESAAYYDAIWSTRDYDMIMYRSYEDSWNPHGFLSSMFYQTEGNPAVCWYDEQISTQIGQVLQTLDENKRTELYDSILGRMDEQAVTVPLYYPRKVYVYNKNRLTGIEEASTSYEAIHWGTVDVLS</sequence>
<dbReference type="GO" id="GO:1904680">
    <property type="term" value="F:peptide transmembrane transporter activity"/>
    <property type="evidence" value="ECO:0007669"/>
    <property type="project" value="TreeGrafter"/>
</dbReference>
<dbReference type="PATRIC" id="fig|476272.21.peg.3468"/>
<dbReference type="CDD" id="cd08489">
    <property type="entry name" value="PBP2_NikA"/>
    <property type="match status" value="1"/>
</dbReference>
<evidence type="ECO:0000256" key="1">
    <source>
        <dbReference type="ARBA" id="ARBA00004193"/>
    </source>
</evidence>
<feature type="chain" id="PRO_5038660079" description="Solute-binding protein family 5 domain-containing protein" evidence="5">
    <location>
        <begin position="23"/>
        <end position="529"/>
    </location>
</feature>
<dbReference type="PROSITE" id="PS01040">
    <property type="entry name" value="SBP_BACTERIAL_5"/>
    <property type="match status" value="1"/>
</dbReference>
<dbReference type="GO" id="GO:0015675">
    <property type="term" value="P:nickel cation transport"/>
    <property type="evidence" value="ECO:0007669"/>
    <property type="project" value="InterPro"/>
</dbReference>
<comment type="caution">
    <text evidence="7">The sequence shown here is derived from an EMBL/GenBank/DDBJ whole genome shotgun (WGS) entry which is preliminary data.</text>
</comment>
<feature type="signal peptide" evidence="5">
    <location>
        <begin position="1"/>
        <end position="22"/>
    </location>
</feature>
<keyword evidence="3" id="KW-0813">Transport</keyword>
<dbReference type="GO" id="GO:0015833">
    <property type="term" value="P:peptide transport"/>
    <property type="evidence" value="ECO:0007669"/>
    <property type="project" value="TreeGrafter"/>
</dbReference>
<comment type="similarity">
    <text evidence="2">Belongs to the bacterial solute-binding protein 5 family.</text>
</comment>
<dbReference type="GO" id="GO:0020037">
    <property type="term" value="F:heme binding"/>
    <property type="evidence" value="ECO:0007669"/>
    <property type="project" value="InterPro"/>
</dbReference>
<dbReference type="GO" id="GO:0042597">
    <property type="term" value="C:periplasmic space"/>
    <property type="evidence" value="ECO:0007669"/>
    <property type="project" value="UniProtKB-ARBA"/>
</dbReference>
<dbReference type="FunFam" id="3.10.105.10:FF:000006">
    <property type="entry name" value="Peptide ABC transporter substrate-binding protein"/>
    <property type="match status" value="1"/>
</dbReference>
<evidence type="ECO:0000256" key="2">
    <source>
        <dbReference type="ARBA" id="ARBA00005695"/>
    </source>
</evidence>
<keyword evidence="8" id="KW-1185">Reference proteome</keyword>
<dbReference type="InterPro" id="IPR000914">
    <property type="entry name" value="SBP_5_dom"/>
</dbReference>
<dbReference type="Gene3D" id="3.10.105.10">
    <property type="entry name" value="Dipeptide-binding Protein, Domain 3"/>
    <property type="match status" value="1"/>
</dbReference>
<evidence type="ECO:0000313" key="8">
    <source>
        <dbReference type="Proteomes" id="UP000003100"/>
    </source>
</evidence>
<dbReference type="InterPro" id="IPR011980">
    <property type="entry name" value="CntA-like"/>
</dbReference>
<comment type="subcellular location">
    <subcellularLocation>
        <location evidence="1">Cell membrane</location>
        <topology evidence="1">Lipid-anchor</topology>
    </subcellularLocation>
</comment>
<dbReference type="RefSeq" id="WP_005945646.1">
    <property type="nucleotide sequence ID" value="NZ_CP136423.1"/>
</dbReference>
<gene>
    <name evidence="7" type="ORF">RUMHYD_00462</name>
</gene>
<evidence type="ECO:0000256" key="4">
    <source>
        <dbReference type="ARBA" id="ARBA00022729"/>
    </source>
</evidence>
<dbReference type="Proteomes" id="UP000003100">
    <property type="component" value="Unassembled WGS sequence"/>
</dbReference>
<dbReference type="GeneID" id="86821709"/>
<keyword evidence="4 5" id="KW-0732">Signal</keyword>
<accession>C0CHZ8</accession>